<dbReference type="InterPro" id="IPR009057">
    <property type="entry name" value="Homeodomain-like_sf"/>
</dbReference>
<dbReference type="PRINTS" id="PR00455">
    <property type="entry name" value="HTHTETR"/>
</dbReference>
<evidence type="ECO:0000313" key="7">
    <source>
        <dbReference type="EMBL" id="MBB6173798.1"/>
    </source>
</evidence>
<keyword evidence="2" id="KW-0805">Transcription regulation</keyword>
<dbReference type="SUPFAM" id="SSF46689">
    <property type="entry name" value="Homeodomain-like"/>
    <property type="match status" value="1"/>
</dbReference>
<dbReference type="PANTHER" id="PTHR30055">
    <property type="entry name" value="HTH-TYPE TRANSCRIPTIONAL REGULATOR RUTR"/>
    <property type="match status" value="1"/>
</dbReference>
<accession>A0A7W9YKD6</accession>
<keyword evidence="1" id="KW-0678">Repressor</keyword>
<dbReference type="InterPro" id="IPR050109">
    <property type="entry name" value="HTH-type_TetR-like_transc_reg"/>
</dbReference>
<evidence type="ECO:0000256" key="2">
    <source>
        <dbReference type="ARBA" id="ARBA00023015"/>
    </source>
</evidence>
<dbReference type="GO" id="GO:0003700">
    <property type="term" value="F:DNA-binding transcription factor activity"/>
    <property type="evidence" value="ECO:0007669"/>
    <property type="project" value="TreeGrafter"/>
</dbReference>
<dbReference type="SUPFAM" id="SSF48498">
    <property type="entry name" value="Tetracyclin repressor-like, C-terminal domain"/>
    <property type="match status" value="1"/>
</dbReference>
<evidence type="ECO:0000256" key="4">
    <source>
        <dbReference type="ARBA" id="ARBA00023163"/>
    </source>
</evidence>
<dbReference type="Pfam" id="PF00440">
    <property type="entry name" value="TetR_N"/>
    <property type="match status" value="1"/>
</dbReference>
<feature type="DNA-binding region" description="H-T-H motif" evidence="5">
    <location>
        <begin position="34"/>
        <end position="53"/>
    </location>
</feature>
<evidence type="ECO:0000256" key="5">
    <source>
        <dbReference type="PROSITE-ProRule" id="PRU00335"/>
    </source>
</evidence>
<dbReference type="InterPro" id="IPR036271">
    <property type="entry name" value="Tet_transcr_reg_TetR-rel_C_sf"/>
</dbReference>
<sequence length="203" mass="22067">MNDASDKLDKSDKRRALLDATCRVIARRGVRGLRVEQVAEEAGTSTALIYYHFKNRRGLLAGAMAHVNERADRYTDPLAGGDGDGDGWDRPAADLLREVVLREVQDTPEVRANSAVWGEMCAAAVFDESLRPLVAESTRRWNADLAEIIRDGRRDGSIPAGTDPETTAERLTALVEGVGARWLAGVMTTEAAHAVLRDAVDAL</sequence>
<proteinExistence type="predicted"/>
<dbReference type="InterPro" id="IPR001647">
    <property type="entry name" value="HTH_TetR"/>
</dbReference>
<organism evidence="7 8">
    <name type="scientific">Nocardiopsis mwathae</name>
    <dbReference type="NCBI Taxonomy" id="1472723"/>
    <lineage>
        <taxon>Bacteria</taxon>
        <taxon>Bacillati</taxon>
        <taxon>Actinomycetota</taxon>
        <taxon>Actinomycetes</taxon>
        <taxon>Streptosporangiales</taxon>
        <taxon>Nocardiopsidaceae</taxon>
        <taxon>Nocardiopsis</taxon>
    </lineage>
</organism>
<dbReference type="RefSeq" id="WP_184077412.1">
    <property type="nucleotide sequence ID" value="NZ_JACHDS010000001.1"/>
</dbReference>
<dbReference type="PANTHER" id="PTHR30055:SF238">
    <property type="entry name" value="MYCOFACTOCIN BIOSYNTHESIS TRANSCRIPTIONAL REGULATOR MFTR-RELATED"/>
    <property type="match status" value="1"/>
</dbReference>
<keyword evidence="3 5" id="KW-0238">DNA-binding</keyword>
<evidence type="ECO:0000256" key="3">
    <source>
        <dbReference type="ARBA" id="ARBA00023125"/>
    </source>
</evidence>
<evidence type="ECO:0000259" key="6">
    <source>
        <dbReference type="PROSITE" id="PS50977"/>
    </source>
</evidence>
<comment type="caution">
    <text evidence="7">The sequence shown here is derived from an EMBL/GenBank/DDBJ whole genome shotgun (WGS) entry which is preliminary data.</text>
</comment>
<dbReference type="InterPro" id="IPR039538">
    <property type="entry name" value="BetI_C"/>
</dbReference>
<dbReference type="EMBL" id="JACHDS010000001">
    <property type="protein sequence ID" value="MBB6173798.1"/>
    <property type="molecule type" value="Genomic_DNA"/>
</dbReference>
<reference evidence="7 8" key="1">
    <citation type="submission" date="2020-08" db="EMBL/GenBank/DDBJ databases">
        <title>Sequencing the genomes of 1000 actinobacteria strains.</title>
        <authorList>
            <person name="Klenk H.-P."/>
        </authorList>
    </citation>
    <scope>NUCLEOTIDE SEQUENCE [LARGE SCALE GENOMIC DNA]</scope>
    <source>
        <strain evidence="7 8">DSM 46659</strain>
    </source>
</reference>
<dbReference type="Proteomes" id="UP000546642">
    <property type="component" value="Unassembled WGS sequence"/>
</dbReference>
<dbReference type="AlphaFoldDB" id="A0A7W9YKD6"/>
<feature type="domain" description="HTH tetR-type" evidence="6">
    <location>
        <begin position="11"/>
        <end position="71"/>
    </location>
</feature>
<dbReference type="Pfam" id="PF13977">
    <property type="entry name" value="TetR_C_6"/>
    <property type="match status" value="1"/>
</dbReference>
<gene>
    <name evidence="7" type="ORF">HNR23_003858</name>
</gene>
<keyword evidence="4" id="KW-0804">Transcription</keyword>
<dbReference type="GO" id="GO:0000976">
    <property type="term" value="F:transcription cis-regulatory region binding"/>
    <property type="evidence" value="ECO:0007669"/>
    <property type="project" value="TreeGrafter"/>
</dbReference>
<protein>
    <submittedName>
        <fullName evidence="7">AcrR family transcriptional regulator</fullName>
    </submittedName>
</protein>
<evidence type="ECO:0000313" key="8">
    <source>
        <dbReference type="Proteomes" id="UP000546642"/>
    </source>
</evidence>
<dbReference type="Gene3D" id="1.10.357.10">
    <property type="entry name" value="Tetracycline Repressor, domain 2"/>
    <property type="match status" value="1"/>
</dbReference>
<name>A0A7W9YKD6_9ACTN</name>
<keyword evidence="8" id="KW-1185">Reference proteome</keyword>
<dbReference type="PROSITE" id="PS50977">
    <property type="entry name" value="HTH_TETR_2"/>
    <property type="match status" value="1"/>
</dbReference>
<evidence type="ECO:0000256" key="1">
    <source>
        <dbReference type="ARBA" id="ARBA00022491"/>
    </source>
</evidence>